<reference evidence="1" key="1">
    <citation type="journal article" date="2015" name="Nature">
        <title>Complex archaea that bridge the gap between prokaryotes and eukaryotes.</title>
        <authorList>
            <person name="Spang A."/>
            <person name="Saw J.H."/>
            <person name="Jorgensen S.L."/>
            <person name="Zaremba-Niedzwiedzka K."/>
            <person name="Martijn J."/>
            <person name="Lind A.E."/>
            <person name="van Eijk R."/>
            <person name="Schleper C."/>
            <person name="Guy L."/>
            <person name="Ettema T.J."/>
        </authorList>
    </citation>
    <scope>NUCLEOTIDE SEQUENCE</scope>
</reference>
<dbReference type="EMBL" id="LAZR01039874">
    <property type="protein sequence ID" value="KKL15914.1"/>
    <property type="molecule type" value="Genomic_DNA"/>
</dbReference>
<gene>
    <name evidence="1" type="ORF">LCGC14_2500830</name>
</gene>
<evidence type="ECO:0000313" key="1">
    <source>
        <dbReference type="EMBL" id="KKL15914.1"/>
    </source>
</evidence>
<accession>A0A0F9B1V3</accession>
<dbReference type="AlphaFoldDB" id="A0A0F9B1V3"/>
<comment type="caution">
    <text evidence="1">The sequence shown here is derived from an EMBL/GenBank/DDBJ whole genome shotgun (WGS) entry which is preliminary data.</text>
</comment>
<name>A0A0F9B1V3_9ZZZZ</name>
<organism evidence="1">
    <name type="scientific">marine sediment metagenome</name>
    <dbReference type="NCBI Taxonomy" id="412755"/>
    <lineage>
        <taxon>unclassified sequences</taxon>
        <taxon>metagenomes</taxon>
        <taxon>ecological metagenomes</taxon>
    </lineage>
</organism>
<protein>
    <submittedName>
        <fullName evidence="1">Uncharacterized protein</fullName>
    </submittedName>
</protein>
<proteinExistence type="predicted"/>
<sequence length="62" mass="7179">MEYALAVWLMWASGEVTFVRITPLPSVKACVEIARSLSRELDNLDVFYWECDPVKKEETRDA</sequence>